<evidence type="ECO:0000313" key="2">
    <source>
        <dbReference type="Proteomes" id="UP000004394"/>
    </source>
</evidence>
<dbReference type="Proteomes" id="UP000004394">
    <property type="component" value="Unassembled WGS sequence"/>
</dbReference>
<dbReference type="HOGENOM" id="CLU_3274539_0_0_10"/>
<reference evidence="1" key="1">
    <citation type="submission" date="2010-07" db="EMBL/GenBank/DDBJ databases">
        <authorList>
            <person name="Muzny D."/>
            <person name="Qin X."/>
            <person name="Deng J."/>
            <person name="Jiang H."/>
            <person name="Liu Y."/>
            <person name="Qu J."/>
            <person name="Song X.-Z."/>
            <person name="Zhang L."/>
            <person name="Thornton R."/>
            <person name="Coyle M."/>
            <person name="Francisco L."/>
            <person name="Jackson L."/>
            <person name="Javaid M."/>
            <person name="Korchina V."/>
            <person name="Kovar C."/>
            <person name="Mata R."/>
            <person name="Mathew T."/>
            <person name="Ngo R."/>
            <person name="Nguyen L."/>
            <person name="Nguyen N."/>
            <person name="Okwuonu G."/>
            <person name="Ongeri F."/>
            <person name="Pham C."/>
            <person name="Simmons D."/>
            <person name="Wilczek-Boney K."/>
            <person name="Hale W."/>
            <person name="Jakkamsetti A."/>
            <person name="Pham P."/>
            <person name="Ruth R."/>
            <person name="San Lucas F."/>
            <person name="Warren J."/>
            <person name="Zhang J."/>
            <person name="Zhao Z."/>
            <person name="Zhou C."/>
            <person name="Zhu D."/>
            <person name="Lee S."/>
            <person name="Bess C."/>
            <person name="Blankenburg K."/>
            <person name="Forbes L."/>
            <person name="Fu Q."/>
            <person name="Gubbala S."/>
            <person name="Hirani K."/>
            <person name="Jayaseelan J.C."/>
            <person name="Lara F."/>
            <person name="Munidasa M."/>
            <person name="Palculict T."/>
            <person name="Patil S."/>
            <person name="Pu L.-L."/>
            <person name="Saada N."/>
            <person name="Tang L."/>
            <person name="Weissenberger G."/>
            <person name="Zhu Y."/>
            <person name="Hemphill L."/>
            <person name="Shang Y."/>
            <person name="Youmans B."/>
            <person name="Ayvaz T."/>
            <person name="Ross M."/>
            <person name="Santibanez J."/>
            <person name="Aqrawi P."/>
            <person name="Gross S."/>
            <person name="Joshi V."/>
            <person name="Fowler G."/>
            <person name="Nazareth L."/>
            <person name="Reid J."/>
            <person name="Worley K."/>
            <person name="Petrosino J."/>
            <person name="Highlander S."/>
            <person name="Gibbs R."/>
        </authorList>
    </citation>
    <scope>NUCLEOTIDE SEQUENCE [LARGE SCALE GENOMIC DNA]</scope>
    <source>
        <strain evidence="1">DSM 16973</strain>
    </source>
</reference>
<sequence length="41" mass="4897">MKIKKLPCWYNKTGNDLETSEVLSVACFYINKERLLFCLQR</sequence>
<evidence type="ECO:0000313" key="1">
    <source>
        <dbReference type="EMBL" id="EFM03023.1"/>
    </source>
</evidence>
<gene>
    <name evidence="1" type="ORF">HMPREF0658_0009</name>
</gene>
<protein>
    <submittedName>
        <fullName evidence="1">Uncharacterized protein</fullName>
    </submittedName>
</protein>
<accession>E0NPA8</accession>
<dbReference type="EMBL" id="AEEI01000002">
    <property type="protein sequence ID" value="EFM03023.1"/>
    <property type="molecule type" value="Genomic_DNA"/>
</dbReference>
<dbReference type="AlphaFoldDB" id="E0NPA8"/>
<dbReference type="BioCyc" id="PMAR862515-HMP:GMOO-9-MONOMER"/>
<keyword evidence="2" id="KW-1185">Reference proteome</keyword>
<proteinExistence type="predicted"/>
<name>E0NPA8_9BACT</name>
<organism evidence="1 2">
    <name type="scientific">Hoylesella marshii DSM 16973 = JCM 13450</name>
    <dbReference type="NCBI Taxonomy" id="862515"/>
    <lineage>
        <taxon>Bacteria</taxon>
        <taxon>Pseudomonadati</taxon>
        <taxon>Bacteroidota</taxon>
        <taxon>Bacteroidia</taxon>
        <taxon>Bacteroidales</taxon>
        <taxon>Prevotellaceae</taxon>
        <taxon>Hoylesella</taxon>
    </lineage>
</organism>
<comment type="caution">
    <text evidence="1">The sequence shown here is derived from an EMBL/GenBank/DDBJ whole genome shotgun (WGS) entry which is preliminary data.</text>
</comment>